<dbReference type="SUPFAM" id="SSF52833">
    <property type="entry name" value="Thioredoxin-like"/>
    <property type="match status" value="2"/>
</dbReference>
<keyword evidence="8" id="KW-1185">Reference proteome</keyword>
<dbReference type="Pfam" id="PF01216">
    <property type="entry name" value="Calsequestrin"/>
    <property type="match status" value="1"/>
</dbReference>
<keyword evidence="4" id="KW-0703">Sarcoplasmic reticulum</keyword>
<accession>A0ABM0LWP0</accession>
<evidence type="ECO:0000256" key="3">
    <source>
        <dbReference type="ARBA" id="ARBA00022837"/>
    </source>
</evidence>
<evidence type="ECO:0000256" key="5">
    <source>
        <dbReference type="ARBA" id="ARBA00023179"/>
    </source>
</evidence>
<feature type="compositionally biased region" description="Acidic residues" evidence="7">
    <location>
        <begin position="349"/>
        <end position="388"/>
    </location>
</feature>
<gene>
    <name evidence="9" type="primary">LOC102803517</name>
</gene>
<organism evidence="8 9">
    <name type="scientific">Saccoglossus kowalevskii</name>
    <name type="common">Acorn worm</name>
    <dbReference type="NCBI Taxonomy" id="10224"/>
    <lineage>
        <taxon>Eukaryota</taxon>
        <taxon>Metazoa</taxon>
        <taxon>Hemichordata</taxon>
        <taxon>Enteropneusta</taxon>
        <taxon>Harrimaniidae</taxon>
        <taxon>Saccoglossus</taxon>
    </lineage>
</organism>
<dbReference type="InterPro" id="IPR036249">
    <property type="entry name" value="Thioredoxin-like_sf"/>
</dbReference>
<dbReference type="PANTHER" id="PTHR10033:SF0">
    <property type="entry name" value="CALSEQUESTRIN"/>
    <property type="match status" value="1"/>
</dbReference>
<evidence type="ECO:0000313" key="8">
    <source>
        <dbReference type="Proteomes" id="UP000694865"/>
    </source>
</evidence>
<keyword evidence="5" id="KW-0514">Muscle protein</keyword>
<sequence length="531" mass="58908">MTCRDSGIVMVCSAIGVDLFATRHFFTMKQLILAIICYLVCCHVHAGGEFQFPEHDGVKRVLDFSDADFQQIVKRNSMVVVYCTNTKKDATVTRGRDMNRQMLELTAQVVEPRNVVLGITDINKNDETRQFTGAEHAGQIFVYKHKKKIEYKGHRTPEVLIAFIIKLFDDPVTVLQGKTAKRSLDKVDLPKVVGYFEQKSKAYIEFQEAAKTFQPTIPFYACFDKKIAKQLHLKKLNAIHFIRPYDKAIEMTNMPASHQDIEDFVNVHRKGGLRKLRLEDIHYVDGIPNDEDDDIDGDGIPNDEDGDDDGNGIPDYMEKDTDGDGIPDYLDDDIDGDGIPMMKMKDTDGDGIPDYLDDDIDGDGIPNDEDDDIDGDGIPNDEDGDDDGNGIPDYMQKDTDGDGIPDYLDDDIDGDGIPNDEDEDIDGDGIPNDEDGDDDGNDDDIDGDGIPNDEDGDDDGNGIPDYMEEDTDGDGIPDYVDDDIDGDGIPNDEDDDIDGDGIPNNEDADDDGNGIPDYMKKDTEGMAFLTT</sequence>
<comment type="function">
    <text evidence="6">Calsequestrin is a high-capacity, moderate affinity, calcium-binding protein and thus acts as an internal calcium store in muscle.</text>
</comment>
<name>A0ABM0LWP0_SACKO</name>
<dbReference type="Gene3D" id="3.40.30.10">
    <property type="entry name" value="Glutaredoxin"/>
    <property type="match status" value="2"/>
</dbReference>
<evidence type="ECO:0000256" key="7">
    <source>
        <dbReference type="SAM" id="MobiDB-lite"/>
    </source>
</evidence>
<feature type="compositionally biased region" description="Acidic residues" evidence="7">
    <location>
        <begin position="323"/>
        <end position="336"/>
    </location>
</feature>
<reference evidence="9" key="1">
    <citation type="submission" date="2025-08" db="UniProtKB">
        <authorList>
            <consortium name="RefSeq"/>
        </authorList>
    </citation>
    <scope>IDENTIFICATION</scope>
    <source>
        <tissue evidence="9">Testes</tissue>
    </source>
</reference>
<dbReference type="GeneID" id="102803517"/>
<dbReference type="InterPro" id="IPR001393">
    <property type="entry name" value="Calsequestrin"/>
</dbReference>
<dbReference type="RefSeq" id="XP_006812181.1">
    <property type="nucleotide sequence ID" value="XM_006812118.1"/>
</dbReference>
<feature type="compositionally biased region" description="Acidic residues" evidence="7">
    <location>
        <begin position="288"/>
        <end position="310"/>
    </location>
</feature>
<protein>
    <recommendedName>
        <fullName evidence="6">Calsequestrin</fullName>
    </recommendedName>
</protein>
<dbReference type="PRINTS" id="PR00312">
    <property type="entry name" value="CALSEQUESTRN"/>
</dbReference>
<feature type="region of interest" description="Disordered" evidence="7">
    <location>
        <begin position="286"/>
        <end position="531"/>
    </location>
</feature>
<proteinExistence type="inferred from homology"/>
<dbReference type="Proteomes" id="UP000694865">
    <property type="component" value="Unplaced"/>
</dbReference>
<dbReference type="Pfam" id="PF02412">
    <property type="entry name" value="TSP_3"/>
    <property type="match status" value="1"/>
</dbReference>
<evidence type="ECO:0000256" key="6">
    <source>
        <dbReference type="RuleBase" id="RU000648"/>
    </source>
</evidence>
<dbReference type="InterPro" id="IPR003367">
    <property type="entry name" value="Thrombospondin_3-like_rpt"/>
</dbReference>
<evidence type="ECO:0000313" key="9">
    <source>
        <dbReference type="RefSeq" id="XP_006812181.1"/>
    </source>
</evidence>
<evidence type="ECO:0000256" key="2">
    <source>
        <dbReference type="ARBA" id="ARBA00010987"/>
    </source>
</evidence>
<comment type="subcellular location">
    <subcellularLocation>
        <location evidence="1">Sarcoplasmic reticulum lumen</location>
    </subcellularLocation>
</comment>
<comment type="similarity">
    <text evidence="2 6">Belongs to the calsequestrin family.</text>
</comment>
<keyword evidence="3 6" id="KW-0106">Calcium</keyword>
<dbReference type="PANTHER" id="PTHR10033">
    <property type="entry name" value="CALSEQUESTRIN"/>
    <property type="match status" value="1"/>
</dbReference>
<evidence type="ECO:0000256" key="1">
    <source>
        <dbReference type="ARBA" id="ARBA00004564"/>
    </source>
</evidence>
<feature type="compositionally biased region" description="Acidic residues" evidence="7">
    <location>
        <begin position="401"/>
        <end position="499"/>
    </location>
</feature>
<evidence type="ECO:0000256" key="4">
    <source>
        <dbReference type="ARBA" id="ARBA00022951"/>
    </source>
</evidence>